<dbReference type="Proteomes" id="UP000293360">
    <property type="component" value="Unassembled WGS sequence"/>
</dbReference>
<proteinExistence type="predicted"/>
<evidence type="ECO:0000313" key="3">
    <source>
        <dbReference type="Proteomes" id="UP000293360"/>
    </source>
</evidence>
<feature type="compositionally biased region" description="Polar residues" evidence="1">
    <location>
        <begin position="22"/>
        <end position="40"/>
    </location>
</feature>
<evidence type="ECO:0000313" key="2">
    <source>
        <dbReference type="EMBL" id="RYP09411.1"/>
    </source>
</evidence>
<accession>A0A4Q4TQ33</accession>
<feature type="region of interest" description="Disordered" evidence="1">
    <location>
        <begin position="22"/>
        <end position="66"/>
    </location>
</feature>
<sequence>MALGGAVRPALHPVVCAVNLQQDTDTPPLQAEADSQSNSADVDEFGAEQSSANACDSSANGSEVRKPEKPLFYRAVAFVMGSDDSLETPVDPGIASRGM</sequence>
<feature type="compositionally biased region" description="Polar residues" evidence="1">
    <location>
        <begin position="48"/>
        <end position="61"/>
    </location>
</feature>
<comment type="caution">
    <text evidence="2">The sequence shown here is derived from an EMBL/GenBank/DDBJ whole genome shotgun (WGS) entry which is preliminary data.</text>
</comment>
<protein>
    <submittedName>
        <fullName evidence="2">Uncharacterized protein</fullName>
    </submittedName>
</protein>
<gene>
    <name evidence="2" type="ORF">DL764_001290</name>
</gene>
<dbReference type="OrthoDB" id="10502208at2759"/>
<dbReference type="AlphaFoldDB" id="A0A4Q4TQ33"/>
<keyword evidence="3" id="KW-1185">Reference proteome</keyword>
<organism evidence="2 3">
    <name type="scientific">Monosporascus ibericus</name>
    <dbReference type="NCBI Taxonomy" id="155417"/>
    <lineage>
        <taxon>Eukaryota</taxon>
        <taxon>Fungi</taxon>
        <taxon>Dikarya</taxon>
        <taxon>Ascomycota</taxon>
        <taxon>Pezizomycotina</taxon>
        <taxon>Sordariomycetes</taxon>
        <taxon>Xylariomycetidae</taxon>
        <taxon>Xylariales</taxon>
        <taxon>Xylariales incertae sedis</taxon>
        <taxon>Monosporascus</taxon>
    </lineage>
</organism>
<dbReference type="EMBL" id="QJNU01000038">
    <property type="protein sequence ID" value="RYP09411.1"/>
    <property type="molecule type" value="Genomic_DNA"/>
</dbReference>
<name>A0A4Q4TQ33_9PEZI</name>
<reference evidence="2 3" key="1">
    <citation type="submission" date="2018-06" db="EMBL/GenBank/DDBJ databases">
        <title>Complete Genomes of Monosporascus.</title>
        <authorList>
            <person name="Robinson A.J."/>
            <person name="Natvig D.O."/>
        </authorList>
    </citation>
    <scope>NUCLEOTIDE SEQUENCE [LARGE SCALE GENOMIC DNA]</scope>
    <source>
        <strain evidence="2 3">CBS 110550</strain>
    </source>
</reference>
<evidence type="ECO:0000256" key="1">
    <source>
        <dbReference type="SAM" id="MobiDB-lite"/>
    </source>
</evidence>